<proteinExistence type="inferred from homology"/>
<dbReference type="PANTHER" id="PTHR35147">
    <property type="entry name" value="CHEMORECEPTOR GLUTAMINE DEAMIDASE CHED-RELATED"/>
    <property type="match status" value="1"/>
</dbReference>
<dbReference type="SUPFAM" id="SSF64438">
    <property type="entry name" value="CNF1/YfiH-like putative cysteine hydrolases"/>
    <property type="match status" value="1"/>
</dbReference>
<dbReference type="CDD" id="cd16352">
    <property type="entry name" value="CheD"/>
    <property type="match status" value="1"/>
</dbReference>
<gene>
    <name evidence="3" type="primary">cheD</name>
    <name evidence="4" type="ORF">IP93_02597</name>
</gene>
<keyword evidence="1 3" id="KW-0145">Chemotaxis</keyword>
<dbReference type="PANTHER" id="PTHR35147:SF3">
    <property type="entry name" value="CHEMORECEPTOR GLUTAMINE DEAMIDASE CHED 1-RELATED"/>
    <property type="match status" value="1"/>
</dbReference>
<dbReference type="EMBL" id="VLKP01000011">
    <property type="protein sequence ID" value="TWI07989.1"/>
    <property type="molecule type" value="Genomic_DNA"/>
</dbReference>
<evidence type="ECO:0000313" key="5">
    <source>
        <dbReference type="Proteomes" id="UP000316471"/>
    </source>
</evidence>
<reference evidence="4 5" key="1">
    <citation type="journal article" date="2015" name="Stand. Genomic Sci.">
        <title>Genomic Encyclopedia of Bacterial and Archaeal Type Strains, Phase III: the genomes of soil and plant-associated and newly described type strains.</title>
        <authorList>
            <person name="Whitman W.B."/>
            <person name="Woyke T."/>
            <person name="Klenk H.P."/>
            <person name="Zhou Y."/>
            <person name="Lilburn T.G."/>
            <person name="Beck B.J."/>
            <person name="De Vos P."/>
            <person name="Vandamme P."/>
            <person name="Eisen J.A."/>
            <person name="Garrity G."/>
            <person name="Hugenholtz P."/>
            <person name="Kyrpides N.C."/>
        </authorList>
    </citation>
    <scope>NUCLEOTIDE SEQUENCE [LARGE SCALE GENOMIC DNA]</scope>
    <source>
        <strain evidence="4 5">CGMCC 1.10136</strain>
    </source>
</reference>
<dbReference type="InterPro" id="IPR038592">
    <property type="entry name" value="CheD-like_sf"/>
</dbReference>
<evidence type="ECO:0000256" key="3">
    <source>
        <dbReference type="HAMAP-Rule" id="MF_01440"/>
    </source>
</evidence>
<dbReference type="GO" id="GO:0050568">
    <property type="term" value="F:protein-glutamine glutaminase activity"/>
    <property type="evidence" value="ECO:0007669"/>
    <property type="project" value="UniProtKB-UniRule"/>
</dbReference>
<dbReference type="OrthoDB" id="7838801at2"/>
<organism evidence="4 5">
    <name type="scientific">Aerolutibacter ruishenii</name>
    <dbReference type="NCBI Taxonomy" id="686800"/>
    <lineage>
        <taxon>Bacteria</taxon>
        <taxon>Pseudomonadati</taxon>
        <taxon>Pseudomonadota</taxon>
        <taxon>Gammaproteobacteria</taxon>
        <taxon>Lysobacterales</taxon>
        <taxon>Lysobacteraceae</taxon>
        <taxon>Aerolutibacter</taxon>
    </lineage>
</organism>
<evidence type="ECO:0000313" key="4">
    <source>
        <dbReference type="EMBL" id="TWI07989.1"/>
    </source>
</evidence>
<comment type="function">
    <text evidence="3">Probably deamidates glutamine residues to glutamate on methyl-accepting chemotaxis receptors (MCPs), playing an important role in chemotaxis.</text>
</comment>
<dbReference type="Pfam" id="PF03975">
    <property type="entry name" value="CheD"/>
    <property type="match status" value="1"/>
</dbReference>
<comment type="similarity">
    <text evidence="3">Belongs to the CheD family.</text>
</comment>
<accession>A0A562LK42</accession>
<dbReference type="HAMAP" id="MF_01440">
    <property type="entry name" value="CheD"/>
    <property type="match status" value="1"/>
</dbReference>
<evidence type="ECO:0000256" key="2">
    <source>
        <dbReference type="ARBA" id="ARBA00022801"/>
    </source>
</evidence>
<comment type="caution">
    <text evidence="4">The sequence shown here is derived from an EMBL/GenBank/DDBJ whole genome shotgun (WGS) entry which is preliminary data.</text>
</comment>
<comment type="catalytic activity">
    <reaction evidence="3">
        <text>L-glutaminyl-[protein] + H2O = L-glutamyl-[protein] + NH4(+)</text>
        <dbReference type="Rhea" id="RHEA:16441"/>
        <dbReference type="Rhea" id="RHEA-COMP:10207"/>
        <dbReference type="Rhea" id="RHEA-COMP:10208"/>
        <dbReference type="ChEBI" id="CHEBI:15377"/>
        <dbReference type="ChEBI" id="CHEBI:28938"/>
        <dbReference type="ChEBI" id="CHEBI:29973"/>
        <dbReference type="ChEBI" id="CHEBI:30011"/>
        <dbReference type="EC" id="3.5.1.44"/>
    </reaction>
</comment>
<evidence type="ECO:0000256" key="1">
    <source>
        <dbReference type="ARBA" id="ARBA00022500"/>
    </source>
</evidence>
<dbReference type="GO" id="GO:0006935">
    <property type="term" value="P:chemotaxis"/>
    <property type="evidence" value="ECO:0007669"/>
    <property type="project" value="UniProtKB-UniRule"/>
</dbReference>
<name>A0A562LK42_9GAMM</name>
<dbReference type="InterPro" id="IPR011324">
    <property type="entry name" value="Cytotoxic_necrot_fac-like_cat"/>
</dbReference>
<dbReference type="Gene3D" id="3.30.1330.200">
    <property type="match status" value="1"/>
</dbReference>
<dbReference type="EC" id="3.5.1.44" evidence="3"/>
<keyword evidence="2 3" id="KW-0378">Hydrolase</keyword>
<sequence length="170" mass="18500">MKDSPASREVHLQPAQVWFGGGAVQVRTILGSCVAITLWHPQRRIGGMCHFMLPEHVGRQLAAPDPRYATDAVRLLLREVQASGCRASEFEAKLFGGGRMFHGGNGNVGVQERNVDMARKLMSSHGFQVKAEHLGGYGHRQVLFDVASGDAWLKHTPLPPPAMVQVRGAA</sequence>
<keyword evidence="5" id="KW-1185">Reference proteome</keyword>
<protein>
    <recommendedName>
        <fullName evidence="3">Probable chemoreceptor glutamine deamidase CheD</fullName>
        <ecNumber evidence="3">3.5.1.44</ecNumber>
    </recommendedName>
</protein>
<dbReference type="InterPro" id="IPR005659">
    <property type="entry name" value="Chemorcpt_Glu_NH3ase_CheD"/>
</dbReference>
<dbReference type="AlphaFoldDB" id="A0A562LK42"/>
<dbReference type="Proteomes" id="UP000316471">
    <property type="component" value="Unassembled WGS sequence"/>
</dbReference>